<organism evidence="2 3">
    <name type="scientific">Acrasis kona</name>
    <dbReference type="NCBI Taxonomy" id="1008807"/>
    <lineage>
        <taxon>Eukaryota</taxon>
        <taxon>Discoba</taxon>
        <taxon>Heterolobosea</taxon>
        <taxon>Tetramitia</taxon>
        <taxon>Eutetramitia</taxon>
        <taxon>Acrasidae</taxon>
        <taxon>Acrasis</taxon>
    </lineage>
</organism>
<dbReference type="InterPro" id="IPR054416">
    <property type="entry name" value="GST_UstS-like_C"/>
</dbReference>
<dbReference type="AlphaFoldDB" id="A0AAW2Z4I1"/>
<dbReference type="PANTHER" id="PTHR42673:SF4">
    <property type="entry name" value="MALEYLACETOACETATE ISOMERASE"/>
    <property type="match status" value="1"/>
</dbReference>
<feature type="domain" description="GST N-terminal" evidence="1">
    <location>
        <begin position="6"/>
        <end position="84"/>
    </location>
</feature>
<dbReference type="Gene3D" id="3.40.30.10">
    <property type="entry name" value="Glutaredoxin"/>
    <property type="match status" value="1"/>
</dbReference>
<dbReference type="EMBL" id="JAOPGA020001067">
    <property type="protein sequence ID" value="KAL0484743.1"/>
    <property type="molecule type" value="Genomic_DNA"/>
</dbReference>
<dbReference type="PROSITE" id="PS50404">
    <property type="entry name" value="GST_NTER"/>
    <property type="match status" value="1"/>
</dbReference>
<dbReference type="Pfam" id="PF13417">
    <property type="entry name" value="GST_N_3"/>
    <property type="match status" value="1"/>
</dbReference>
<dbReference type="GO" id="GO:0016034">
    <property type="term" value="F:maleylacetoacetate isomerase activity"/>
    <property type="evidence" value="ECO:0007669"/>
    <property type="project" value="TreeGrafter"/>
</dbReference>
<dbReference type="SUPFAM" id="SSF52833">
    <property type="entry name" value="Thioredoxin-like"/>
    <property type="match status" value="1"/>
</dbReference>
<proteinExistence type="predicted"/>
<dbReference type="Gene3D" id="1.20.1050.10">
    <property type="match status" value="1"/>
</dbReference>
<evidence type="ECO:0000313" key="2">
    <source>
        <dbReference type="EMBL" id="KAL0484743.1"/>
    </source>
</evidence>
<dbReference type="PANTHER" id="PTHR42673">
    <property type="entry name" value="MALEYLACETOACETATE ISOMERASE"/>
    <property type="match status" value="1"/>
</dbReference>
<dbReference type="Proteomes" id="UP001431209">
    <property type="component" value="Unassembled WGS sequence"/>
</dbReference>
<name>A0AAW2Z4I1_9EUKA</name>
<dbReference type="Pfam" id="PF22041">
    <property type="entry name" value="GST_C_7"/>
    <property type="match status" value="1"/>
</dbReference>
<comment type="caution">
    <text evidence="2">The sequence shown here is derived from an EMBL/GenBank/DDBJ whole genome shotgun (WGS) entry which is preliminary data.</text>
</comment>
<gene>
    <name evidence="2" type="ORF">AKO1_011634</name>
</gene>
<reference evidence="2 3" key="1">
    <citation type="submission" date="2024-03" db="EMBL/GenBank/DDBJ databases">
        <title>The Acrasis kona genome and developmental transcriptomes reveal deep origins of eukaryotic multicellular pathways.</title>
        <authorList>
            <person name="Sheikh S."/>
            <person name="Fu C.-J."/>
            <person name="Brown M.W."/>
            <person name="Baldauf S.L."/>
        </authorList>
    </citation>
    <scope>NUCLEOTIDE SEQUENCE [LARGE SCALE GENOMIC DNA]</scope>
    <source>
        <strain evidence="2 3">ATCC MYA-3509</strain>
    </source>
</reference>
<dbReference type="GO" id="GO:0006749">
    <property type="term" value="P:glutathione metabolic process"/>
    <property type="evidence" value="ECO:0007669"/>
    <property type="project" value="TreeGrafter"/>
</dbReference>
<evidence type="ECO:0000259" key="1">
    <source>
        <dbReference type="PROSITE" id="PS50404"/>
    </source>
</evidence>
<dbReference type="InterPro" id="IPR004045">
    <property type="entry name" value="Glutathione_S-Trfase_N"/>
</dbReference>
<sequence length="212" mass="24490">MRVLYELSSRDGYSYSLFVFKVRAVLGYKKLEYESVVLGFKEIHEQVAKYNPKKEVPVLIDGDKIVCDSDLIYEYLEENYPQSPVRKGDTTVLNEIMQITHVMLSIGMPNTVAKLKDEDQEYFRAKAEAATGRKVEESLKDDVYQENLSKWRSTIDSLTERIVNDSQVTFSNINIAGVLYWLRFCVGADDVFGDNENLKSWFENFLKVVHVD</sequence>
<dbReference type="GO" id="GO:0004364">
    <property type="term" value="F:glutathione transferase activity"/>
    <property type="evidence" value="ECO:0007669"/>
    <property type="project" value="TreeGrafter"/>
</dbReference>
<dbReference type="InterPro" id="IPR036249">
    <property type="entry name" value="Thioredoxin-like_sf"/>
</dbReference>
<protein>
    <submittedName>
        <fullName evidence="2">Glutathione S-transferase</fullName>
    </submittedName>
</protein>
<evidence type="ECO:0000313" key="3">
    <source>
        <dbReference type="Proteomes" id="UP001431209"/>
    </source>
</evidence>
<dbReference type="GO" id="GO:0006559">
    <property type="term" value="P:L-phenylalanine catabolic process"/>
    <property type="evidence" value="ECO:0007669"/>
    <property type="project" value="TreeGrafter"/>
</dbReference>
<keyword evidence="3" id="KW-1185">Reference proteome</keyword>
<accession>A0AAW2Z4I1</accession>